<keyword evidence="2" id="KW-1185">Reference proteome</keyword>
<dbReference type="AlphaFoldDB" id="U3C415"/>
<evidence type="ECO:0008006" key="3">
    <source>
        <dbReference type="Google" id="ProtNLM"/>
    </source>
</evidence>
<dbReference type="eggNOG" id="ENOG5032BQ7">
    <property type="taxonomic scope" value="Bacteria"/>
</dbReference>
<proteinExistence type="predicted"/>
<accession>U3C415</accession>
<dbReference type="EMBL" id="BATL01000039">
    <property type="protein sequence ID" value="GAD76179.1"/>
    <property type="molecule type" value="Genomic_DNA"/>
</dbReference>
<dbReference type="OrthoDB" id="5887610at2"/>
<gene>
    <name evidence="1" type="ORF">VAZ01S_039_00040</name>
</gene>
<sequence>MIQSRDVLASELCHVVVAKLAYLAGTGQGEMLKTVGVSDKQIIQLNKLSLNEINQLVAKNQIDVRGFVNSVLDELNDDVPEQYKTYLEYGANNKMMFRYFNVQAAQCSSWRSSLTIEPPFRARSIAHKKHSAVCKALQAEGPYQQISAEALLKIAKTYQVSLCALWKELEEWNKYDQ</sequence>
<dbReference type="RefSeq" id="WP_021709929.1">
    <property type="nucleotide sequence ID" value="NZ_BAOB01000349.1"/>
</dbReference>
<dbReference type="Proteomes" id="UP000016567">
    <property type="component" value="Unassembled WGS sequence"/>
</dbReference>
<evidence type="ECO:0000313" key="2">
    <source>
        <dbReference type="Proteomes" id="UP000016567"/>
    </source>
</evidence>
<comment type="caution">
    <text evidence="1">The sequence shown here is derived from an EMBL/GenBank/DDBJ whole genome shotgun (WGS) entry which is preliminary data.</text>
</comment>
<dbReference type="InterPro" id="IPR021364">
    <property type="entry name" value="DUF2857"/>
</dbReference>
<reference evidence="1 2" key="1">
    <citation type="submission" date="2013-09" db="EMBL/GenBank/DDBJ databases">
        <title>Whole genome shotgun sequence of Vibrio azureus NBRC 104587.</title>
        <authorList>
            <person name="Isaki S."/>
            <person name="Hosoyama A."/>
            <person name="Numata M."/>
            <person name="Hashimoto M."/>
            <person name="Hosoyama Y."/>
            <person name="Tsuchikane K."/>
            <person name="Noguchi M."/>
            <person name="Hirakata S."/>
            <person name="Ichikawa N."/>
            <person name="Ohji S."/>
            <person name="Yamazoe A."/>
            <person name="Fujita N."/>
        </authorList>
    </citation>
    <scope>NUCLEOTIDE SEQUENCE [LARGE SCALE GENOMIC DNA]</scope>
    <source>
        <strain evidence="1 2">NBRC 104587</strain>
    </source>
</reference>
<evidence type="ECO:0000313" key="1">
    <source>
        <dbReference type="EMBL" id="GAD76179.1"/>
    </source>
</evidence>
<name>U3C415_9VIBR</name>
<dbReference type="Pfam" id="PF11198">
    <property type="entry name" value="DUF2857"/>
    <property type="match status" value="1"/>
</dbReference>
<protein>
    <recommendedName>
        <fullName evidence="3">DUF2857 domain-containing protein</fullName>
    </recommendedName>
</protein>
<organism evidence="1 2">
    <name type="scientific">Vibrio azureus NBRC 104587</name>
    <dbReference type="NCBI Taxonomy" id="1219077"/>
    <lineage>
        <taxon>Bacteria</taxon>
        <taxon>Pseudomonadati</taxon>
        <taxon>Pseudomonadota</taxon>
        <taxon>Gammaproteobacteria</taxon>
        <taxon>Vibrionales</taxon>
        <taxon>Vibrionaceae</taxon>
        <taxon>Vibrio</taxon>
    </lineage>
</organism>
<dbReference type="STRING" id="1219077.VAZ01S_039_00040"/>